<dbReference type="RefSeq" id="WP_063713099.1">
    <property type="nucleotide sequence ID" value="NZ_JBIAQY010000001.1"/>
</dbReference>
<evidence type="ECO:0000313" key="4">
    <source>
        <dbReference type="Proteomes" id="UP001601992"/>
    </source>
</evidence>
<comment type="caution">
    <text evidence="3">The sequence shown here is derived from an EMBL/GenBank/DDBJ whole genome shotgun (WGS) entry which is preliminary data.</text>
</comment>
<dbReference type="PROSITE" id="PS50240">
    <property type="entry name" value="TRYPSIN_DOM"/>
    <property type="match status" value="1"/>
</dbReference>
<dbReference type="InterPro" id="IPR051333">
    <property type="entry name" value="CLIP_Serine_Protease"/>
</dbReference>
<dbReference type="Gene3D" id="2.40.10.10">
    <property type="entry name" value="Trypsin-like serine proteases"/>
    <property type="match status" value="1"/>
</dbReference>
<evidence type="ECO:0000256" key="1">
    <source>
        <dbReference type="SAM" id="SignalP"/>
    </source>
</evidence>
<feature type="signal peptide" evidence="1">
    <location>
        <begin position="1"/>
        <end position="38"/>
    </location>
</feature>
<keyword evidence="4" id="KW-1185">Reference proteome</keyword>
<dbReference type="InterPro" id="IPR001254">
    <property type="entry name" value="Trypsin_dom"/>
</dbReference>
<dbReference type="InterPro" id="IPR009003">
    <property type="entry name" value="Peptidase_S1_PA"/>
</dbReference>
<dbReference type="Pfam" id="PF00089">
    <property type="entry name" value="Trypsin"/>
    <property type="match status" value="1"/>
</dbReference>
<proteinExistence type="predicted"/>
<keyword evidence="1" id="KW-0732">Signal</keyword>
<dbReference type="InterPro" id="IPR001314">
    <property type="entry name" value="Peptidase_S1A"/>
</dbReference>
<reference evidence="3 4" key="1">
    <citation type="submission" date="2024-10" db="EMBL/GenBank/DDBJ databases">
        <title>The Natural Products Discovery Center: Release of the First 8490 Sequenced Strains for Exploring Actinobacteria Biosynthetic Diversity.</title>
        <authorList>
            <person name="Kalkreuter E."/>
            <person name="Kautsar S.A."/>
            <person name="Yang D."/>
            <person name="Bader C.D."/>
            <person name="Teijaro C.N."/>
            <person name="Fluegel L."/>
            <person name="Davis C.M."/>
            <person name="Simpson J.R."/>
            <person name="Lauterbach L."/>
            <person name="Steele A.D."/>
            <person name="Gui C."/>
            <person name="Meng S."/>
            <person name="Li G."/>
            <person name="Viehrig K."/>
            <person name="Ye F."/>
            <person name="Su P."/>
            <person name="Kiefer A.F."/>
            <person name="Nichols A."/>
            <person name="Cepeda A.J."/>
            <person name="Yan W."/>
            <person name="Fan B."/>
            <person name="Jiang Y."/>
            <person name="Adhikari A."/>
            <person name="Zheng C.-J."/>
            <person name="Schuster L."/>
            <person name="Cowan T.M."/>
            <person name="Smanski M.J."/>
            <person name="Chevrette M.G."/>
            <person name="De Carvalho L.P.S."/>
            <person name="Shen B."/>
        </authorList>
    </citation>
    <scope>NUCLEOTIDE SEQUENCE [LARGE SCALE GENOMIC DNA]</scope>
    <source>
        <strain evidence="3 4">NPDC002593</strain>
    </source>
</reference>
<evidence type="ECO:0000313" key="3">
    <source>
        <dbReference type="EMBL" id="MFF3566427.1"/>
    </source>
</evidence>
<organism evidence="3 4">
    <name type="scientific">Nocardia jiangxiensis</name>
    <dbReference type="NCBI Taxonomy" id="282685"/>
    <lineage>
        <taxon>Bacteria</taxon>
        <taxon>Bacillati</taxon>
        <taxon>Actinomycetota</taxon>
        <taxon>Actinomycetes</taxon>
        <taxon>Mycobacteriales</taxon>
        <taxon>Nocardiaceae</taxon>
        <taxon>Nocardia</taxon>
    </lineage>
</organism>
<dbReference type="PRINTS" id="PR00722">
    <property type="entry name" value="CHYMOTRYPSIN"/>
</dbReference>
<name>A0ABW6RQZ2_9NOCA</name>
<dbReference type="PROSITE" id="PS00134">
    <property type="entry name" value="TRYPSIN_HIS"/>
    <property type="match status" value="1"/>
</dbReference>
<dbReference type="PANTHER" id="PTHR24260">
    <property type="match status" value="1"/>
</dbReference>
<evidence type="ECO:0000259" key="2">
    <source>
        <dbReference type="PROSITE" id="PS50240"/>
    </source>
</evidence>
<dbReference type="InterPro" id="IPR018114">
    <property type="entry name" value="TRYPSIN_HIS"/>
</dbReference>
<dbReference type="PANTHER" id="PTHR24260:SF136">
    <property type="entry name" value="GH08193P-RELATED"/>
    <property type="match status" value="1"/>
</dbReference>
<dbReference type="InterPro" id="IPR043504">
    <property type="entry name" value="Peptidase_S1_PA_chymotrypsin"/>
</dbReference>
<dbReference type="EMBL" id="JBIAQY010000001">
    <property type="protein sequence ID" value="MFF3566427.1"/>
    <property type="molecule type" value="Genomic_DNA"/>
</dbReference>
<dbReference type="SUPFAM" id="SSF50494">
    <property type="entry name" value="Trypsin-like serine proteases"/>
    <property type="match status" value="1"/>
</dbReference>
<feature type="domain" description="Peptidase S1" evidence="2">
    <location>
        <begin position="39"/>
        <end position="291"/>
    </location>
</feature>
<dbReference type="Proteomes" id="UP001601992">
    <property type="component" value="Unassembled WGS sequence"/>
</dbReference>
<protein>
    <submittedName>
        <fullName evidence="3">S1 family peptidase</fullName>
    </submittedName>
</protein>
<dbReference type="SMART" id="SM00020">
    <property type="entry name" value="Tryp_SPc"/>
    <property type="match status" value="1"/>
</dbReference>
<feature type="chain" id="PRO_5047227835" evidence="1">
    <location>
        <begin position="39"/>
        <end position="391"/>
    </location>
</feature>
<gene>
    <name evidence="3" type="ORF">ACFYXQ_01440</name>
</gene>
<accession>A0ABW6RQZ2</accession>
<sequence length="391" mass="40402">MTNGLGWNGMRRNRARCGLAAGIAAAVAILPSAGVAQAMSNGTPVTDPNTAQWVATIDPVGTGSLFDTAECGGALIGPDRVVTAGHCVADVDPNRMRIHIDARVLSKDPGIERGVRGIVVAPGYTVLPTPIDPAVGSASARNDLAVILLDKPVTGVPVLPIAPSRPAPGTTISLFAHGNTGKIVGFEDPGYRDDILHRGDLTVVSQADCAAGTPATVDAKSVMCAQDTATRSVATCWRDSGSPAVTYRAGRAELAGLFSFGGETLGKPCSPTIAAFADATAFQDWILGSPGAFEPFPTGKPLVRRLNGSLHCDPPQWDPVRGRRPTSTSVGWSTLSWMGTLPVMTPIPGADSADIPNADVAQRKTDVVCVVTATNFGGRIQTWSDAVHIAG</sequence>